<feature type="compositionally biased region" description="Basic and acidic residues" evidence="5">
    <location>
        <begin position="105"/>
        <end position="155"/>
    </location>
</feature>
<comment type="caution">
    <text evidence="7">The sequence shown here is derived from an EMBL/GenBank/DDBJ whole genome shotgun (WGS) entry which is preliminary data.</text>
</comment>
<dbReference type="EMBL" id="JBAMIC010000004">
    <property type="protein sequence ID" value="KAK7107892.1"/>
    <property type="molecule type" value="Genomic_DNA"/>
</dbReference>
<feature type="compositionally biased region" description="Basic residues" evidence="5">
    <location>
        <begin position="89"/>
        <end position="104"/>
    </location>
</feature>
<dbReference type="Pfam" id="PF07842">
    <property type="entry name" value="GCFC"/>
    <property type="match status" value="1"/>
</dbReference>
<evidence type="ECO:0000313" key="8">
    <source>
        <dbReference type="Proteomes" id="UP001374579"/>
    </source>
</evidence>
<dbReference type="Proteomes" id="UP001374579">
    <property type="component" value="Unassembled WGS sequence"/>
</dbReference>
<evidence type="ECO:0000256" key="5">
    <source>
        <dbReference type="SAM" id="MobiDB-lite"/>
    </source>
</evidence>
<keyword evidence="3" id="KW-0539">Nucleus</keyword>
<name>A0AAN9BLW0_9CAEN</name>
<feature type="region of interest" description="Disordered" evidence="5">
    <location>
        <begin position="207"/>
        <end position="246"/>
    </location>
</feature>
<dbReference type="AlphaFoldDB" id="A0AAN9BLW0"/>
<gene>
    <name evidence="7" type="ORF">V1264_015728</name>
</gene>
<evidence type="ECO:0000256" key="1">
    <source>
        <dbReference type="ARBA" id="ARBA00004123"/>
    </source>
</evidence>
<feature type="compositionally biased region" description="Polar residues" evidence="5">
    <location>
        <begin position="39"/>
        <end position="50"/>
    </location>
</feature>
<feature type="compositionally biased region" description="Basic and acidic residues" evidence="5">
    <location>
        <begin position="472"/>
        <end position="484"/>
    </location>
</feature>
<feature type="compositionally biased region" description="Basic residues" evidence="5">
    <location>
        <begin position="1"/>
        <end position="16"/>
    </location>
</feature>
<evidence type="ECO:0000256" key="2">
    <source>
        <dbReference type="ARBA" id="ARBA00010801"/>
    </source>
</evidence>
<dbReference type="GO" id="GO:0005634">
    <property type="term" value="C:nucleus"/>
    <property type="evidence" value="ECO:0007669"/>
    <property type="project" value="UniProtKB-SubCell"/>
</dbReference>
<sequence length="861" mass="99420">MATMFKKPKRNFRRKINTSDSENENDNESEPMDVDEMSQDSVSTEASADQSKSKDKKKKKKPKEKEPSATAVLSFGHEDEEETAEVFKVKKSSHSKRIIKQLKKEKKEKEEQLEKDRKEQRKAERAKSGKTDGKSDSEDEEKREQNLKKLREELRTLNGDEAEALESSEDESEAVAFRNRLARGEIPDAKTIHIIRKQRQLARDNQDFIALEENEESADKNASTSRLVRDDDHDKSDEDEEEGRVDFTVNTAARDRQRMRDNFMAVEHGSDDDNEKAEKNWEDQQIQKAVKQAPEVILQQHTNGAKSTAVTSRGPPDLSRYGPNLATPLPSLAPMSRTSDTSQITIESVRRRLEERLDTLDTVYRGHKMALDTAQHDIEEAQTSIASCKQNTEGLEERYRFFQEMRGYVRDLVECLNEKVPSINELEQRMQNLLRTRATRLLQRRQQDVRDQCQDYMTNKAAGQVVMATEEEQAKQRRVAEREARRSRRRRARETRNIVNHHEGLSSDDEESQADETKFCMEQENIEGASTSLFEDALEDFVEMDLIRRRFEEWKFEFGDTYREAYIALCIPKLVNPFVRMQLMGWNPLKEDCQDFEDMNWYNCLVFFGCESTQEVDPEDSDVKILPSIVEKVVIPKLTYLVESVWDPLSTTQTSRLVNLSQRIFKDYPTVSLKSKPTQAFLQAVVTRIKKALDDDVFMPLYPMSVLDNRSSGPATFFHRQSWTCIKLLGNILSWHGLVGTQLLQRLALDGLLNRYIVLGLANSHVDRHSMEKCQTIISTFPKIWFADLEGEKTLTQLENLCRFLSKAAELIHKSTCRLSDSERQEGRLLIKQMSKQLVTIHAMDHAVGLSNQYSFKINAS</sequence>
<dbReference type="GO" id="GO:0000398">
    <property type="term" value="P:mRNA splicing, via spliceosome"/>
    <property type="evidence" value="ECO:0007669"/>
    <property type="project" value="InterPro"/>
</dbReference>
<evidence type="ECO:0000256" key="3">
    <source>
        <dbReference type="ARBA" id="ARBA00023242"/>
    </source>
</evidence>
<evidence type="ECO:0000256" key="4">
    <source>
        <dbReference type="SAM" id="Coils"/>
    </source>
</evidence>
<reference evidence="7 8" key="1">
    <citation type="submission" date="2024-02" db="EMBL/GenBank/DDBJ databases">
        <title>Chromosome-scale genome assembly of the rough periwinkle Littorina saxatilis.</title>
        <authorList>
            <person name="De Jode A."/>
            <person name="Faria R."/>
            <person name="Formenti G."/>
            <person name="Sims Y."/>
            <person name="Smith T.P."/>
            <person name="Tracey A."/>
            <person name="Wood J.M.D."/>
            <person name="Zagrodzka Z.B."/>
            <person name="Johannesson K."/>
            <person name="Butlin R.K."/>
            <person name="Leder E.H."/>
        </authorList>
    </citation>
    <scope>NUCLEOTIDE SEQUENCE [LARGE SCALE GENOMIC DNA]</scope>
    <source>
        <strain evidence="7">Snail1</strain>
        <tissue evidence="7">Muscle</tissue>
    </source>
</reference>
<dbReference type="InterPro" id="IPR012890">
    <property type="entry name" value="GCFC2-like"/>
</dbReference>
<dbReference type="PANTHER" id="PTHR12214">
    <property type="entry name" value="GC-RICH SEQUENCE DNA-BINDING FACTOR"/>
    <property type="match status" value="1"/>
</dbReference>
<dbReference type="GO" id="GO:0003677">
    <property type="term" value="F:DNA binding"/>
    <property type="evidence" value="ECO:0007669"/>
    <property type="project" value="InterPro"/>
</dbReference>
<proteinExistence type="inferred from homology"/>
<evidence type="ECO:0000313" key="7">
    <source>
        <dbReference type="EMBL" id="KAK7107892.1"/>
    </source>
</evidence>
<evidence type="ECO:0000259" key="6">
    <source>
        <dbReference type="Pfam" id="PF07842"/>
    </source>
</evidence>
<feature type="compositionally biased region" description="Acidic residues" evidence="5">
    <location>
        <begin position="21"/>
        <end position="38"/>
    </location>
</feature>
<feature type="compositionally biased region" description="Acidic residues" evidence="5">
    <location>
        <begin position="160"/>
        <end position="173"/>
    </location>
</feature>
<feature type="compositionally biased region" description="Basic and acidic residues" evidence="5">
    <location>
        <begin position="494"/>
        <end position="505"/>
    </location>
</feature>
<dbReference type="InterPro" id="IPR022783">
    <property type="entry name" value="GCFC_dom"/>
</dbReference>
<feature type="coiled-coil region" evidence="4">
    <location>
        <begin position="371"/>
        <end position="398"/>
    </location>
</feature>
<organism evidence="7 8">
    <name type="scientific">Littorina saxatilis</name>
    <dbReference type="NCBI Taxonomy" id="31220"/>
    <lineage>
        <taxon>Eukaryota</taxon>
        <taxon>Metazoa</taxon>
        <taxon>Spiralia</taxon>
        <taxon>Lophotrochozoa</taxon>
        <taxon>Mollusca</taxon>
        <taxon>Gastropoda</taxon>
        <taxon>Caenogastropoda</taxon>
        <taxon>Littorinimorpha</taxon>
        <taxon>Littorinoidea</taxon>
        <taxon>Littorinidae</taxon>
        <taxon>Littorina</taxon>
    </lineage>
</organism>
<feature type="region of interest" description="Disordered" evidence="5">
    <location>
        <begin position="472"/>
        <end position="515"/>
    </location>
</feature>
<protein>
    <recommendedName>
        <fullName evidence="6">GCF C-terminal domain-containing protein</fullName>
    </recommendedName>
</protein>
<keyword evidence="8" id="KW-1185">Reference proteome</keyword>
<accession>A0AAN9BLW0</accession>
<feature type="region of interest" description="Disordered" evidence="5">
    <location>
        <begin position="1"/>
        <end position="184"/>
    </location>
</feature>
<keyword evidence="4" id="KW-0175">Coiled coil</keyword>
<dbReference type="PANTHER" id="PTHR12214:SF0">
    <property type="entry name" value="LD29489P"/>
    <property type="match status" value="1"/>
</dbReference>
<feature type="compositionally biased region" description="Basic and acidic residues" evidence="5">
    <location>
        <begin position="227"/>
        <end position="236"/>
    </location>
</feature>
<comment type="similarity">
    <text evidence="2">Belongs to the GCF family.</text>
</comment>
<feature type="domain" description="GCF C-terminal" evidence="6">
    <location>
        <begin position="546"/>
        <end position="756"/>
    </location>
</feature>
<comment type="subcellular location">
    <subcellularLocation>
        <location evidence="1">Nucleus</location>
    </subcellularLocation>
</comment>